<keyword evidence="1" id="KW-0812">Transmembrane</keyword>
<protein>
    <submittedName>
        <fullName evidence="2">Uncharacterized protein</fullName>
    </submittedName>
</protein>
<geneLocation type="mitochondrion" evidence="2"/>
<evidence type="ECO:0000313" key="2">
    <source>
        <dbReference type="EMBL" id="QEG57189.1"/>
    </source>
</evidence>
<name>A0A5B9RCY4_CONSH</name>
<sequence length="156" mass="17582">MKKLLKNKKSTIAPVTPVTTVNPVTTNTAVPQGGLLSLIKNRFNSVTAVPGVTVLRGQVKTISKTTSTLKTNVKNLFAHIFPILNHPYFKYFSLTFKWAVRGWALFNFAIACWFLYYNGLFPTMWGVWYFFYHQIGVIFDGGTPHIVRCSVGGFLK</sequence>
<evidence type="ECO:0000256" key="1">
    <source>
        <dbReference type="SAM" id="Phobius"/>
    </source>
</evidence>
<keyword evidence="1" id="KW-0472">Membrane</keyword>
<dbReference type="EMBL" id="MK623260">
    <property type="protein sequence ID" value="QEG57189.1"/>
    <property type="molecule type" value="Genomic_DNA"/>
</dbReference>
<organism evidence="2">
    <name type="scientific">Coniferiporia sulphurascens</name>
    <name type="common">Laminated root rot fungus</name>
    <name type="synonym">Phellinidium sulphurascens</name>
    <dbReference type="NCBI Taxonomy" id="175648"/>
    <lineage>
        <taxon>Eukaryota</taxon>
        <taxon>Fungi</taxon>
        <taxon>Dikarya</taxon>
        <taxon>Basidiomycota</taxon>
        <taxon>Agaricomycotina</taxon>
        <taxon>Agaricomycetes</taxon>
        <taxon>Hymenochaetales</taxon>
        <taxon>Hymenochaetaceae</taxon>
        <taxon>Coniferiporia</taxon>
    </lineage>
</organism>
<feature type="transmembrane region" description="Helical" evidence="1">
    <location>
        <begin position="98"/>
        <end position="116"/>
    </location>
</feature>
<keyword evidence="1" id="KW-1133">Transmembrane helix</keyword>
<reference evidence="2" key="1">
    <citation type="submission" date="2019-03" db="EMBL/GenBank/DDBJ databases">
        <title>Evidence of extensive intraspecific noncoding reshuffling in a 169kb mitochondrial genome of basidiomycete fungus.</title>
        <authorList>
            <person name="Lee H.-H."/>
            <person name="Ke H.-M."/>
            <person name="Lin C.-Y.I."/>
            <person name="Lee T.J."/>
            <person name="Chung C.-L."/>
            <person name="Tsai I.J."/>
        </authorList>
    </citation>
    <scope>NUCLEOTIDE SEQUENCE</scope>
    <source>
        <strain evidence="2">FP133613</strain>
    </source>
</reference>
<proteinExistence type="predicted"/>
<keyword evidence="2" id="KW-0496">Mitochondrion</keyword>
<accession>A0A5B9RCY4</accession>
<gene>
    <name evidence="2" type="ORF">PSUO_000046</name>
</gene>
<dbReference type="AlphaFoldDB" id="A0A5B9RCY4"/>